<sequence length="63" mass="6753">MIQNVGGMDRVLRILIGLVLLGLAATGTVGWWGWLGLVPLATGLLGWCPPYQLLGFNTCSLKK</sequence>
<feature type="domain" description="Inner membrane protein YgaP-like transmembrane" evidence="2">
    <location>
        <begin position="1"/>
        <end position="61"/>
    </location>
</feature>
<comment type="caution">
    <text evidence="3">The sequence shown here is derived from an EMBL/GenBank/DDBJ whole genome shotgun (WGS) entry which is preliminary data.</text>
</comment>
<dbReference type="Proteomes" id="UP001528673">
    <property type="component" value="Unassembled WGS sequence"/>
</dbReference>
<evidence type="ECO:0000259" key="2">
    <source>
        <dbReference type="Pfam" id="PF11127"/>
    </source>
</evidence>
<keyword evidence="4" id="KW-1185">Reference proteome</keyword>
<evidence type="ECO:0000313" key="4">
    <source>
        <dbReference type="Proteomes" id="UP001528673"/>
    </source>
</evidence>
<protein>
    <submittedName>
        <fullName evidence="3">DUF2892 domain-containing protein</fullName>
    </submittedName>
</protein>
<proteinExistence type="predicted"/>
<reference evidence="3 4" key="1">
    <citation type="submission" date="2023-02" db="EMBL/GenBank/DDBJ databases">
        <title>Bacterial whole genomic sequence of Curvibacter sp. HBC61.</title>
        <authorList>
            <person name="Le V."/>
            <person name="Ko S.-R."/>
            <person name="Ahn C.-Y."/>
            <person name="Oh H.-M."/>
        </authorList>
    </citation>
    <scope>NUCLEOTIDE SEQUENCE [LARGE SCALE GENOMIC DNA]</scope>
    <source>
        <strain evidence="3 4">HBC61</strain>
    </source>
</reference>
<evidence type="ECO:0000313" key="3">
    <source>
        <dbReference type="EMBL" id="MDD0839549.1"/>
    </source>
</evidence>
<name>A0ABT5MZR8_9BURK</name>
<feature type="transmembrane region" description="Helical" evidence="1">
    <location>
        <begin position="12"/>
        <end position="34"/>
    </location>
</feature>
<dbReference type="EMBL" id="JAQSIP010000005">
    <property type="protein sequence ID" value="MDD0839549.1"/>
    <property type="molecule type" value="Genomic_DNA"/>
</dbReference>
<keyword evidence="1" id="KW-0472">Membrane</keyword>
<keyword evidence="1" id="KW-1133">Transmembrane helix</keyword>
<accession>A0ABT5MZR8</accession>
<evidence type="ECO:0000256" key="1">
    <source>
        <dbReference type="SAM" id="Phobius"/>
    </source>
</evidence>
<gene>
    <name evidence="3" type="ORF">PSQ40_13270</name>
</gene>
<dbReference type="InterPro" id="IPR021309">
    <property type="entry name" value="YgaP-like_TM"/>
</dbReference>
<dbReference type="Pfam" id="PF11127">
    <property type="entry name" value="YgaP-like_TM"/>
    <property type="match status" value="1"/>
</dbReference>
<keyword evidence="1" id="KW-0812">Transmembrane</keyword>
<organism evidence="3 4">
    <name type="scientific">Curvibacter cyanobacteriorum</name>
    <dbReference type="NCBI Taxonomy" id="3026422"/>
    <lineage>
        <taxon>Bacteria</taxon>
        <taxon>Pseudomonadati</taxon>
        <taxon>Pseudomonadota</taxon>
        <taxon>Betaproteobacteria</taxon>
        <taxon>Burkholderiales</taxon>
        <taxon>Comamonadaceae</taxon>
        <taxon>Curvibacter</taxon>
    </lineage>
</organism>
<dbReference type="RefSeq" id="WP_273952010.1">
    <property type="nucleotide sequence ID" value="NZ_JAQSIP010000005.1"/>
</dbReference>